<dbReference type="EMBL" id="PUJU01000054">
    <property type="protein sequence ID" value="NHB89765.1"/>
    <property type="molecule type" value="Genomic_DNA"/>
</dbReference>
<evidence type="ECO:0000256" key="1">
    <source>
        <dbReference type="ARBA" id="ARBA00001933"/>
    </source>
</evidence>
<accession>A0ABX0GNP8</accession>
<dbReference type="Pfam" id="PF00155">
    <property type="entry name" value="Aminotran_1_2"/>
    <property type="match status" value="1"/>
</dbReference>
<evidence type="ECO:0000259" key="3">
    <source>
        <dbReference type="Pfam" id="PF00155"/>
    </source>
</evidence>
<feature type="domain" description="Aminotransferase class I/classII large" evidence="3">
    <location>
        <begin position="175"/>
        <end position="403"/>
    </location>
</feature>
<keyword evidence="4" id="KW-0032">Aminotransferase</keyword>
<dbReference type="InterPro" id="IPR004839">
    <property type="entry name" value="Aminotransferase_I/II_large"/>
</dbReference>
<dbReference type="Proteomes" id="UP000697802">
    <property type="component" value="Unassembled WGS sequence"/>
</dbReference>
<dbReference type="PANTHER" id="PTHR13693">
    <property type="entry name" value="CLASS II AMINOTRANSFERASE/8-AMINO-7-OXONONANOATE SYNTHASE"/>
    <property type="match status" value="1"/>
</dbReference>
<organism evidence="4 5">
    <name type="scientific">Photorhabdus tasmaniensis</name>
    <dbReference type="NCBI Taxonomy" id="1004159"/>
    <lineage>
        <taxon>Bacteria</taxon>
        <taxon>Pseudomonadati</taxon>
        <taxon>Pseudomonadota</taxon>
        <taxon>Gammaproteobacteria</taxon>
        <taxon>Enterobacterales</taxon>
        <taxon>Morganellaceae</taxon>
        <taxon>Photorhabdus</taxon>
    </lineage>
</organism>
<dbReference type="RefSeq" id="WP_133815209.1">
    <property type="nucleotide sequence ID" value="NZ_CAWPIF010000054.1"/>
</dbReference>
<gene>
    <name evidence="4" type="ORF">C5471_19490</name>
</gene>
<dbReference type="InterPro" id="IPR015421">
    <property type="entry name" value="PyrdxlP-dep_Trfase_major"/>
</dbReference>
<dbReference type="Gene3D" id="3.40.640.10">
    <property type="entry name" value="Type I PLP-dependent aspartate aminotransferase-like (Major domain)"/>
    <property type="match status" value="1"/>
</dbReference>
<dbReference type="GO" id="GO:0008483">
    <property type="term" value="F:transaminase activity"/>
    <property type="evidence" value="ECO:0007669"/>
    <property type="project" value="UniProtKB-KW"/>
</dbReference>
<evidence type="ECO:0000313" key="4">
    <source>
        <dbReference type="EMBL" id="NHB89765.1"/>
    </source>
</evidence>
<comment type="cofactor">
    <cofactor evidence="1">
        <name>pyridoxal 5'-phosphate</name>
        <dbReference type="ChEBI" id="CHEBI:597326"/>
    </cofactor>
</comment>
<dbReference type="NCBIfam" id="NF005697">
    <property type="entry name" value="PRK07505.1"/>
    <property type="match status" value="1"/>
</dbReference>
<reference evidence="4 5" key="1">
    <citation type="submission" date="2018-02" db="EMBL/GenBank/DDBJ databases">
        <authorList>
            <person name="Machado R.A."/>
        </authorList>
    </citation>
    <scope>NUCLEOTIDE SEQUENCE [LARGE SCALE GENOMIC DNA]</scope>
    <source>
        <strain evidence="4 5">T327</strain>
    </source>
</reference>
<name>A0ABX0GNP8_9GAMM</name>
<dbReference type="SUPFAM" id="SSF53383">
    <property type="entry name" value="PLP-dependent transferases"/>
    <property type="match status" value="1"/>
</dbReference>
<protein>
    <submittedName>
        <fullName evidence="4">Aminotransferase</fullName>
    </submittedName>
</protein>
<dbReference type="Gene3D" id="3.90.1150.10">
    <property type="entry name" value="Aspartate Aminotransferase, domain 1"/>
    <property type="match status" value="1"/>
</dbReference>
<dbReference type="InterPro" id="IPR050087">
    <property type="entry name" value="AON_synthase_class-II"/>
</dbReference>
<comment type="caution">
    <text evidence="4">The sequence shown here is derived from an EMBL/GenBank/DDBJ whole genome shotgun (WGS) entry which is preliminary data.</text>
</comment>
<dbReference type="InterPro" id="IPR015424">
    <property type="entry name" value="PyrdxlP-dep_Trfase"/>
</dbReference>
<evidence type="ECO:0000313" key="5">
    <source>
        <dbReference type="Proteomes" id="UP000697802"/>
    </source>
</evidence>
<evidence type="ECO:0000256" key="2">
    <source>
        <dbReference type="ARBA" id="ARBA00022679"/>
    </source>
</evidence>
<keyword evidence="2" id="KW-0808">Transferase</keyword>
<proteinExistence type="predicted"/>
<sequence length="428" mass="46296">MDVKQKQDWMTIRRSRTTGALAQAIDEGLTSFTVVERHGKQITTEEGKVFTEFVSCSYLGLEHHPALIEAANQAMARTGIHLSSSRGAMRPQYLRQLEELLEEIYQGGSVAVFTSTSNVHLGVLPLLGSGSLPNYPLTRPVHWLMDKTAHASMQVLRGILEQFGPVSRVDSADEPSVQQALQNCGENQRTPVLLIDGIGSMNGLIPVAELTRKLAAAGGYVYVDDAHGISIVGRNGAGYAFAALDHVLPSNLILAGSLSKAFGGAGGFVVVAGADDIEVISTLANPLVFGHSIMVPMLAANVAAAKLHLSLEIEIRQEQLWKNVNLFDSLTGNSLMNAGVQSPVRGALFENEVEGLEAARLLRDNGILLFPVFYPLVPDGNAMLRFAFSSEHKESEIRQLVNTLFKIREKGLNWAKPQAIAPQVQVTQ</sequence>
<keyword evidence="5" id="KW-1185">Reference proteome</keyword>
<dbReference type="InterPro" id="IPR015422">
    <property type="entry name" value="PyrdxlP-dep_Trfase_small"/>
</dbReference>